<organism evidence="3 4">
    <name type="scientific">Anaeromyxobacter oryzae</name>
    <dbReference type="NCBI Taxonomy" id="2918170"/>
    <lineage>
        <taxon>Bacteria</taxon>
        <taxon>Pseudomonadati</taxon>
        <taxon>Myxococcota</taxon>
        <taxon>Myxococcia</taxon>
        <taxon>Myxococcales</taxon>
        <taxon>Cystobacterineae</taxon>
        <taxon>Anaeromyxobacteraceae</taxon>
        <taxon>Anaeromyxobacter</taxon>
    </lineage>
</organism>
<feature type="compositionally biased region" description="Basic and acidic residues" evidence="1">
    <location>
        <begin position="180"/>
        <end position="190"/>
    </location>
</feature>
<dbReference type="Gene3D" id="1.10.30.50">
    <property type="match status" value="1"/>
</dbReference>
<feature type="domain" description="HNH nuclease" evidence="2">
    <location>
        <begin position="275"/>
        <end position="332"/>
    </location>
</feature>
<dbReference type="InterPro" id="IPR002711">
    <property type="entry name" value="HNH"/>
</dbReference>
<dbReference type="InterPro" id="IPR003615">
    <property type="entry name" value="HNH_nuc"/>
</dbReference>
<evidence type="ECO:0000256" key="1">
    <source>
        <dbReference type="SAM" id="MobiDB-lite"/>
    </source>
</evidence>
<proteinExistence type="predicted"/>
<dbReference type="Pfam" id="PF01844">
    <property type="entry name" value="HNH"/>
    <property type="match status" value="1"/>
</dbReference>
<dbReference type="SMART" id="SM00507">
    <property type="entry name" value="HNHc"/>
    <property type="match status" value="1"/>
</dbReference>
<dbReference type="EMBL" id="AP025591">
    <property type="protein sequence ID" value="BDG05147.1"/>
    <property type="molecule type" value="Genomic_DNA"/>
</dbReference>
<name>A0ABM7X091_9BACT</name>
<evidence type="ECO:0000313" key="3">
    <source>
        <dbReference type="EMBL" id="BDG05147.1"/>
    </source>
</evidence>
<reference evidence="4" key="1">
    <citation type="journal article" date="2022" name="Int. J. Syst. Evol. Microbiol.">
        <title>Anaeromyxobacter oryzae sp. nov., Anaeromyxobacter diazotrophicus sp. nov. and Anaeromyxobacter paludicola sp. nov., isolated from paddy soils.</title>
        <authorList>
            <person name="Itoh H."/>
            <person name="Xu Z."/>
            <person name="Mise K."/>
            <person name="Masuda Y."/>
            <person name="Ushijima N."/>
            <person name="Hayakawa C."/>
            <person name="Shiratori Y."/>
            <person name="Senoo K."/>
        </authorList>
    </citation>
    <scope>NUCLEOTIDE SEQUENCE [LARGE SCALE GENOMIC DNA]</scope>
    <source>
        <strain evidence="4">Red232</strain>
    </source>
</reference>
<accession>A0ABM7X091</accession>
<evidence type="ECO:0000313" key="4">
    <source>
        <dbReference type="Proteomes" id="UP001162891"/>
    </source>
</evidence>
<dbReference type="RefSeq" id="WP_248353702.1">
    <property type="nucleotide sequence ID" value="NZ_AP025591.1"/>
</dbReference>
<dbReference type="Proteomes" id="UP001162891">
    <property type="component" value="Chromosome"/>
</dbReference>
<gene>
    <name evidence="3" type="ORF">AMOR_41430</name>
</gene>
<evidence type="ECO:0000259" key="2">
    <source>
        <dbReference type="SMART" id="SM00507"/>
    </source>
</evidence>
<protein>
    <recommendedName>
        <fullName evidence="2">HNH nuclease domain-containing protein</fullName>
    </recommendedName>
</protein>
<sequence length="359" mass="38906">MDTARALSENLASLLRREHSALGAFLVALADFDRRRAWMTLGHASLFAYLHRELRLSKAAAQYRKVAAELIQEVPAVGGALGEGRLCLTSIVEAARVVTAQNWETVLPRFFGRSRREAMEVVAELQPQPAPPTRTIVSPVRSAPSEVAAGPAFARPTLALEVGAAGPAAGKCTPGSSSELTDREVDTSAHTRRPAEVVPLTADLRRFHVTVSDRFLRKLQAAKDALAHTRPGAMEEELLEAGLDLLLEKAAKRKGLVSKPRKTPPPAKADHIPAHVKRAVWERDGGRCQFRLPSGEICGSTHQLEFDHIEPVALGGASTVENVRIACRSHNIISARRVFGDDWMDRYAPGKASLPADTG</sequence>
<dbReference type="CDD" id="cd00085">
    <property type="entry name" value="HNHc"/>
    <property type="match status" value="1"/>
</dbReference>
<keyword evidence="4" id="KW-1185">Reference proteome</keyword>
<feature type="region of interest" description="Disordered" evidence="1">
    <location>
        <begin position="166"/>
        <end position="190"/>
    </location>
</feature>